<dbReference type="AlphaFoldDB" id="A0A7X5XP28"/>
<evidence type="ECO:0000256" key="5">
    <source>
        <dbReference type="ARBA" id="ARBA00023077"/>
    </source>
</evidence>
<dbReference type="InterPro" id="IPR036942">
    <property type="entry name" value="Beta-barrel_TonB_sf"/>
</dbReference>
<keyword evidence="10" id="KW-0732">Signal</keyword>
<dbReference type="GO" id="GO:0009279">
    <property type="term" value="C:cell outer membrane"/>
    <property type="evidence" value="ECO:0007669"/>
    <property type="project" value="UniProtKB-SubCell"/>
</dbReference>
<keyword evidence="4 8" id="KW-0812">Transmembrane</keyword>
<keyword evidence="7 8" id="KW-0998">Cell outer membrane</keyword>
<dbReference type="InterPro" id="IPR000531">
    <property type="entry name" value="Beta-barrel_TonB"/>
</dbReference>
<evidence type="ECO:0000256" key="6">
    <source>
        <dbReference type="ARBA" id="ARBA00023136"/>
    </source>
</evidence>
<evidence type="ECO:0000259" key="11">
    <source>
        <dbReference type="Pfam" id="PF00593"/>
    </source>
</evidence>
<feature type="domain" description="TonB-dependent receptor plug" evidence="12">
    <location>
        <begin position="61"/>
        <end position="175"/>
    </location>
</feature>
<evidence type="ECO:0000256" key="4">
    <source>
        <dbReference type="ARBA" id="ARBA00022692"/>
    </source>
</evidence>
<feature type="signal peptide" evidence="10">
    <location>
        <begin position="1"/>
        <end position="25"/>
    </location>
</feature>
<keyword evidence="13" id="KW-0675">Receptor</keyword>
<sequence length="946" mass="100895">MTRSMPIVSTTALATALLWSAPALAQDAADASAAPPAPAAETYSDAAITVTGSRIQRDGFRAPTPLTVLNAEDIESSAPANIADYVNDIPSLVGSVTPASSNLNISAGTAGVNALNLRALGTARTLVLLDGQRSVGSTMTGLVDVNTFPQGLIKSVEIVTGGASAAYGSDAVSGVVNFILDKDYTGIKGSAEYGITTYGDAPNYRATLTAGTAFAGGRGHLLLNGEIAIKDGLHSVPRDWNQQGWYMIRNPAYVAGNGAPERLVVSGAGLSLATPGGIITDTALRGTVFGRDGAVGQFDYGTVRNPWMIGGDWESTQVNSFQSLDPAENRKSLFGRLSFEVSDGLNLFVQASYAKSKNRGNLGIQLNQGNVTIQSDNAFLPQSVRDELALRGIDEFKLGTTNANLPVRKNDTRRELQRYVVGANGEFDLFGSSARWDVYYQKGISRTREMARDISNNARLALAQDAVFAPAGNSLGVAEGTIVCRSSLTSPDNGCVPFNRIGIGTASQEGLDYVLGNPFRNQKFQQDVFAANLSFDAFELPAGPVSVAIGGEHRREKVSGDVAEEFQTGWFVGNFLPSFGSYNVSEAYLELAVPVFDGLDLNGAVRATDYSTSGYVTTWKAGLTWEPVPDIRFRATRSRDIRAPNLGELFTAGSTRINVLLDPTQNNASVQFAGTTRGNPLLDPEKADQWGVGVVLRPRFIPGFALSADYYDIKIKNAIGTVPAQKIVDRCAQGVQAFCAAVVRGPNDFDNDLQVFETPFNFAVQRATGIDFEGSYRMPIGSGDLTLRAMATRYIKNYFDNGIDDATDTVGQNAPGGTPKWLYRVQANWATDGFNFNLTGRGISSGVYDTSFVECASGCPASTVTNPTINDNHIAGAFYLDTSLTFDVEMAGKELELYLAVNNLLNKDPAIVAPGPAGSAYATPATNQSLYDLLGRTYRVGIRFKL</sequence>
<evidence type="ECO:0000256" key="2">
    <source>
        <dbReference type="ARBA" id="ARBA00022448"/>
    </source>
</evidence>
<evidence type="ECO:0000313" key="13">
    <source>
        <dbReference type="EMBL" id="NJB88303.1"/>
    </source>
</evidence>
<dbReference type="InterPro" id="IPR039426">
    <property type="entry name" value="TonB-dep_rcpt-like"/>
</dbReference>
<comment type="similarity">
    <text evidence="8 9">Belongs to the TonB-dependent receptor family.</text>
</comment>
<dbReference type="Pfam" id="PF07715">
    <property type="entry name" value="Plug"/>
    <property type="match status" value="1"/>
</dbReference>
<dbReference type="InterPro" id="IPR037066">
    <property type="entry name" value="Plug_dom_sf"/>
</dbReference>
<dbReference type="Proteomes" id="UP000535078">
    <property type="component" value="Unassembled WGS sequence"/>
</dbReference>
<evidence type="ECO:0000256" key="9">
    <source>
        <dbReference type="RuleBase" id="RU003357"/>
    </source>
</evidence>
<gene>
    <name evidence="13" type="ORF">GGR90_000455</name>
</gene>
<dbReference type="InterPro" id="IPR012910">
    <property type="entry name" value="Plug_dom"/>
</dbReference>
<feature type="domain" description="TonB-dependent receptor-like beta-barrel" evidence="11">
    <location>
        <begin position="459"/>
        <end position="904"/>
    </location>
</feature>
<feature type="chain" id="PRO_5031234418" evidence="10">
    <location>
        <begin position="26"/>
        <end position="946"/>
    </location>
</feature>
<accession>A0A7X5XP28</accession>
<evidence type="ECO:0000313" key="14">
    <source>
        <dbReference type="Proteomes" id="UP000535078"/>
    </source>
</evidence>
<dbReference type="PANTHER" id="PTHR47234">
    <property type="match status" value="1"/>
</dbReference>
<proteinExistence type="inferred from homology"/>
<dbReference type="Pfam" id="PF00593">
    <property type="entry name" value="TonB_dep_Rec_b-barrel"/>
    <property type="match status" value="1"/>
</dbReference>
<name>A0A7X5XP28_9SPHN</name>
<keyword evidence="2 8" id="KW-0813">Transport</keyword>
<evidence type="ECO:0000259" key="12">
    <source>
        <dbReference type="Pfam" id="PF07715"/>
    </source>
</evidence>
<keyword evidence="14" id="KW-1185">Reference proteome</keyword>
<dbReference type="Gene3D" id="2.40.170.20">
    <property type="entry name" value="TonB-dependent receptor, beta-barrel domain"/>
    <property type="match status" value="1"/>
</dbReference>
<dbReference type="EMBL" id="JAATIT010000001">
    <property type="protein sequence ID" value="NJB88303.1"/>
    <property type="molecule type" value="Genomic_DNA"/>
</dbReference>
<evidence type="ECO:0000256" key="10">
    <source>
        <dbReference type="SAM" id="SignalP"/>
    </source>
</evidence>
<evidence type="ECO:0000256" key="3">
    <source>
        <dbReference type="ARBA" id="ARBA00022452"/>
    </source>
</evidence>
<evidence type="ECO:0000256" key="8">
    <source>
        <dbReference type="PROSITE-ProRule" id="PRU01360"/>
    </source>
</evidence>
<organism evidence="13 14">
    <name type="scientific">Sphingopyxis italica</name>
    <dbReference type="NCBI Taxonomy" id="1129133"/>
    <lineage>
        <taxon>Bacteria</taxon>
        <taxon>Pseudomonadati</taxon>
        <taxon>Pseudomonadota</taxon>
        <taxon>Alphaproteobacteria</taxon>
        <taxon>Sphingomonadales</taxon>
        <taxon>Sphingomonadaceae</taxon>
        <taxon>Sphingopyxis</taxon>
    </lineage>
</organism>
<dbReference type="Gene3D" id="2.170.130.10">
    <property type="entry name" value="TonB-dependent receptor, plug domain"/>
    <property type="match status" value="1"/>
</dbReference>
<comment type="subcellular location">
    <subcellularLocation>
        <location evidence="1 8">Cell outer membrane</location>
        <topology evidence="1 8">Multi-pass membrane protein</topology>
    </subcellularLocation>
</comment>
<dbReference type="SUPFAM" id="SSF56935">
    <property type="entry name" value="Porins"/>
    <property type="match status" value="1"/>
</dbReference>
<dbReference type="PROSITE" id="PS52016">
    <property type="entry name" value="TONB_DEPENDENT_REC_3"/>
    <property type="match status" value="1"/>
</dbReference>
<dbReference type="RefSeq" id="WP_245198370.1">
    <property type="nucleotide sequence ID" value="NZ_JAATIT010000001.1"/>
</dbReference>
<evidence type="ECO:0000256" key="7">
    <source>
        <dbReference type="ARBA" id="ARBA00023237"/>
    </source>
</evidence>
<keyword evidence="3 8" id="KW-1134">Transmembrane beta strand</keyword>
<comment type="caution">
    <text evidence="13">The sequence shown here is derived from an EMBL/GenBank/DDBJ whole genome shotgun (WGS) entry which is preliminary data.</text>
</comment>
<reference evidence="13 14" key="1">
    <citation type="submission" date="2020-03" db="EMBL/GenBank/DDBJ databases">
        <title>Genomic Encyclopedia of Type Strains, Phase IV (KMG-IV): sequencing the most valuable type-strain genomes for metagenomic binning, comparative biology and taxonomic classification.</title>
        <authorList>
            <person name="Goeker M."/>
        </authorList>
    </citation>
    <scope>NUCLEOTIDE SEQUENCE [LARGE SCALE GENOMIC DNA]</scope>
    <source>
        <strain evidence="13 14">DSM 25229</strain>
    </source>
</reference>
<protein>
    <submittedName>
        <fullName evidence="13">Outer membrane receptor protein involved in Fe transport</fullName>
    </submittedName>
</protein>
<keyword evidence="6 8" id="KW-0472">Membrane</keyword>
<dbReference type="PANTHER" id="PTHR47234:SF3">
    <property type="entry name" value="SECRETIN_TONB SHORT N-TERMINAL DOMAIN-CONTAINING PROTEIN"/>
    <property type="match status" value="1"/>
</dbReference>
<evidence type="ECO:0000256" key="1">
    <source>
        <dbReference type="ARBA" id="ARBA00004571"/>
    </source>
</evidence>
<keyword evidence="5 9" id="KW-0798">TonB box</keyword>